<feature type="transmembrane region" description="Helical" evidence="1">
    <location>
        <begin position="92"/>
        <end position="115"/>
    </location>
</feature>
<accession>A0ABW4RMH8</accession>
<evidence type="ECO:0000313" key="3">
    <source>
        <dbReference type="Proteomes" id="UP001597233"/>
    </source>
</evidence>
<dbReference type="PANTHER" id="PTHR34821:SF3">
    <property type="entry name" value="MEMBRANE PROTEIN"/>
    <property type="match status" value="1"/>
</dbReference>
<name>A0ABW4RMH8_9BACL</name>
<dbReference type="EMBL" id="JBHUEH010000023">
    <property type="protein sequence ID" value="MFD1887416.1"/>
    <property type="molecule type" value="Genomic_DNA"/>
</dbReference>
<evidence type="ECO:0000313" key="2">
    <source>
        <dbReference type="EMBL" id="MFD1887416.1"/>
    </source>
</evidence>
<organism evidence="2 3">
    <name type="scientific">Paenibacillus wenxiniae</name>
    <dbReference type="NCBI Taxonomy" id="1636843"/>
    <lineage>
        <taxon>Bacteria</taxon>
        <taxon>Bacillati</taxon>
        <taxon>Bacillota</taxon>
        <taxon>Bacilli</taxon>
        <taxon>Bacillales</taxon>
        <taxon>Paenibacillaceae</taxon>
        <taxon>Paenibacillus</taxon>
    </lineage>
</organism>
<dbReference type="Proteomes" id="UP001597233">
    <property type="component" value="Unassembled WGS sequence"/>
</dbReference>
<feature type="transmembrane region" description="Helical" evidence="1">
    <location>
        <begin position="127"/>
        <end position="143"/>
    </location>
</feature>
<dbReference type="Pfam" id="PF04657">
    <property type="entry name" value="DMT_YdcZ"/>
    <property type="match status" value="1"/>
</dbReference>
<dbReference type="PANTHER" id="PTHR34821">
    <property type="entry name" value="INNER MEMBRANE PROTEIN YDCZ"/>
    <property type="match status" value="1"/>
</dbReference>
<feature type="transmembrane region" description="Helical" evidence="1">
    <location>
        <begin position="67"/>
        <end position="86"/>
    </location>
</feature>
<comment type="caution">
    <text evidence="2">The sequence shown here is derived from an EMBL/GenBank/DDBJ whole genome shotgun (WGS) entry which is preliminary data.</text>
</comment>
<dbReference type="RefSeq" id="WP_347325099.1">
    <property type="nucleotide sequence ID" value="NZ_JBCGUH010000005.1"/>
</dbReference>
<gene>
    <name evidence="2" type="ORF">ACFSC9_18120</name>
</gene>
<dbReference type="InterPro" id="IPR006750">
    <property type="entry name" value="YdcZ"/>
</dbReference>
<keyword evidence="3" id="KW-1185">Reference proteome</keyword>
<feature type="transmembrane region" description="Helical" evidence="1">
    <location>
        <begin position="37"/>
        <end position="55"/>
    </location>
</feature>
<reference evidence="3" key="1">
    <citation type="journal article" date="2019" name="Int. J. Syst. Evol. Microbiol.">
        <title>The Global Catalogue of Microorganisms (GCM) 10K type strain sequencing project: providing services to taxonomists for standard genome sequencing and annotation.</title>
        <authorList>
            <consortium name="The Broad Institute Genomics Platform"/>
            <consortium name="The Broad Institute Genome Sequencing Center for Infectious Disease"/>
            <person name="Wu L."/>
            <person name="Ma J."/>
        </authorList>
    </citation>
    <scope>NUCLEOTIDE SEQUENCE [LARGE SCALE GENOMIC DNA]</scope>
    <source>
        <strain evidence="3">CCUG 54950</strain>
    </source>
</reference>
<keyword evidence="1" id="KW-0472">Membrane</keyword>
<proteinExistence type="predicted"/>
<keyword evidence="1" id="KW-0812">Transmembrane</keyword>
<protein>
    <submittedName>
        <fullName evidence="2">DMT family transporter</fullName>
    </submittedName>
</protein>
<sequence length="164" mass="17411">MIMGILLAMVAGALVSLQTIFNNQVNARAGSWATTTLVLGMGFIASFIASLIFEGSGTFSLQHMKPWYWISGAIGVGVVFCLVQGIKRLGPTFATSIVLIAQLSTALVFDTTGWLVAQKIALTPGKLIGVLVIVVGIIVYKFGDRWVGKASRNKKPATSHTLGQ</sequence>
<keyword evidence="1" id="KW-1133">Transmembrane helix</keyword>
<evidence type="ECO:0000256" key="1">
    <source>
        <dbReference type="SAM" id="Phobius"/>
    </source>
</evidence>